<accession>E8U343</accession>
<dbReference type="eggNOG" id="COG0596">
    <property type="taxonomic scope" value="Bacteria"/>
</dbReference>
<keyword evidence="4" id="KW-1185">Reference proteome</keyword>
<dbReference type="InterPro" id="IPR006311">
    <property type="entry name" value="TAT_signal"/>
</dbReference>
<reference evidence="3 4" key="1">
    <citation type="journal article" date="2011" name="Stand. Genomic Sci.">
        <title>Complete genome sequence of Deinococcus maricopensis type strain (LB-34).</title>
        <authorList>
            <person name="Pukall R."/>
            <person name="Zeytun A."/>
            <person name="Lucas S."/>
            <person name="Lapidus A."/>
            <person name="Hammon N."/>
            <person name="Deshpande S."/>
            <person name="Nolan M."/>
            <person name="Cheng J.F."/>
            <person name="Pitluck S."/>
            <person name="Liolios K."/>
            <person name="Pagani I."/>
            <person name="Mikhailova N."/>
            <person name="Ivanova N."/>
            <person name="Mavromatis K."/>
            <person name="Pati A."/>
            <person name="Tapia R."/>
            <person name="Han C."/>
            <person name="Goodwin L."/>
            <person name="Chen A."/>
            <person name="Palaniappan K."/>
            <person name="Land M."/>
            <person name="Hauser L."/>
            <person name="Chang Y.J."/>
            <person name="Jeffries C.D."/>
            <person name="Brambilla E.M."/>
            <person name="Rohde M."/>
            <person name="Goker M."/>
            <person name="Detter J.C."/>
            <person name="Woyke T."/>
            <person name="Bristow J."/>
            <person name="Eisen J.A."/>
            <person name="Markowitz V."/>
            <person name="Hugenholtz P."/>
            <person name="Kyrpides N.C."/>
            <person name="Klenk H.P."/>
        </authorList>
    </citation>
    <scope>NUCLEOTIDE SEQUENCE [LARGE SCALE GENOMIC DNA]</scope>
    <source>
        <strain evidence="4">DSM 21211 / LMG 22137 / NRRL B-23946 / LB-34</strain>
    </source>
</reference>
<evidence type="ECO:0000256" key="1">
    <source>
        <dbReference type="SAM" id="SignalP"/>
    </source>
</evidence>
<proteinExistence type="predicted"/>
<keyword evidence="1" id="KW-0732">Signal</keyword>
<dbReference type="PANTHER" id="PTHR46438:SF2">
    <property type="entry name" value="ALPHA_BETA-HYDROLASES SUPERFAMILY PROTEIN"/>
    <property type="match status" value="1"/>
</dbReference>
<sequence length="319" mass="34890" precursor="true">MHTHTRRALLLLATLALAGTAITATAQARTTTPTLQPALNGERRTLNLPGFGNVAYYADPRGPGRPLILTHAVNAAASAYEMKPLWDAYAGTRPVYALEWPGFGSSDRPDTPYTPDLMTAALNALIDTLGTDVDVIALSLGSEFAARAALREPRIHTLALISPTGLGRERNGTQTAASTDGGAQLYARLNAVGDPLFWALRTRPSIQYFLSRSFRGPVNTDLINYALQSSAQPGGKYAPLYFISGRLFTTNALEQLYRPLRTPTLVLFDQDAFVNFDRLPDFLDGPDRRAVRIPDTDGLPHFEKPLEVRRALDDFWAAH</sequence>
<dbReference type="PROSITE" id="PS51318">
    <property type="entry name" value="TAT"/>
    <property type="match status" value="1"/>
</dbReference>
<reference evidence="4" key="2">
    <citation type="submission" date="2011-01" db="EMBL/GenBank/DDBJ databases">
        <title>The complete genome of Deinococcus maricopensis DSM 21211.</title>
        <authorList>
            <consortium name="US DOE Joint Genome Institute (JGI-PGF)"/>
            <person name="Lucas S."/>
            <person name="Copeland A."/>
            <person name="Lapidus A."/>
            <person name="Goodwin L."/>
            <person name="Pitluck S."/>
            <person name="Kyrpides N."/>
            <person name="Mavromatis K."/>
            <person name="Pagani I."/>
            <person name="Ivanova N."/>
            <person name="Ovchinnikova G."/>
            <person name="Zeytun A."/>
            <person name="Detter J.C."/>
            <person name="Han C."/>
            <person name="Land M."/>
            <person name="Hauser L."/>
            <person name="Markowitz V."/>
            <person name="Cheng J.-F."/>
            <person name="Hugenholtz P."/>
            <person name="Woyke T."/>
            <person name="Wu D."/>
            <person name="Pukall R."/>
            <person name="Gehrich-Schroeter G."/>
            <person name="Brambilla E."/>
            <person name="Klenk H.-P."/>
            <person name="Eisen J.A."/>
        </authorList>
    </citation>
    <scope>NUCLEOTIDE SEQUENCE [LARGE SCALE GENOMIC DNA]</scope>
    <source>
        <strain evidence="4">DSM 21211 / LMG 22137 / NRRL B-23946 / LB-34</strain>
    </source>
</reference>
<dbReference type="InterPro" id="IPR000073">
    <property type="entry name" value="AB_hydrolase_1"/>
</dbReference>
<feature type="chain" id="PRO_5003231557" evidence="1">
    <location>
        <begin position="27"/>
        <end position="319"/>
    </location>
</feature>
<name>E8U343_DEIML</name>
<evidence type="ECO:0000313" key="4">
    <source>
        <dbReference type="Proteomes" id="UP000008635"/>
    </source>
</evidence>
<dbReference type="AlphaFoldDB" id="E8U343"/>
<dbReference type="HOGENOM" id="CLU_020336_13_4_0"/>
<protein>
    <submittedName>
        <fullName evidence="3">Alpha/beta hydrolase fold protein</fullName>
    </submittedName>
</protein>
<dbReference type="Gene3D" id="3.40.50.1820">
    <property type="entry name" value="alpha/beta hydrolase"/>
    <property type="match status" value="1"/>
</dbReference>
<evidence type="ECO:0000259" key="2">
    <source>
        <dbReference type="Pfam" id="PF12697"/>
    </source>
</evidence>
<dbReference type="Pfam" id="PF12697">
    <property type="entry name" value="Abhydrolase_6"/>
    <property type="match status" value="1"/>
</dbReference>
<dbReference type="STRING" id="709986.Deima_0327"/>
<organism evidence="3 4">
    <name type="scientific">Deinococcus maricopensis (strain DSM 21211 / LMG 22137 / NRRL B-23946 / LB-34)</name>
    <dbReference type="NCBI Taxonomy" id="709986"/>
    <lineage>
        <taxon>Bacteria</taxon>
        <taxon>Thermotogati</taxon>
        <taxon>Deinococcota</taxon>
        <taxon>Deinococci</taxon>
        <taxon>Deinococcales</taxon>
        <taxon>Deinococcaceae</taxon>
        <taxon>Deinococcus</taxon>
    </lineage>
</organism>
<dbReference type="KEGG" id="dmr:Deima_0327"/>
<dbReference type="SUPFAM" id="SSF53474">
    <property type="entry name" value="alpha/beta-Hydrolases"/>
    <property type="match status" value="1"/>
</dbReference>
<dbReference type="PANTHER" id="PTHR46438">
    <property type="entry name" value="ALPHA/BETA-HYDROLASES SUPERFAMILY PROTEIN"/>
    <property type="match status" value="1"/>
</dbReference>
<feature type="domain" description="AB hydrolase-1" evidence="2">
    <location>
        <begin position="68"/>
        <end position="310"/>
    </location>
</feature>
<dbReference type="OrthoDB" id="9808398at2"/>
<feature type="signal peptide" evidence="1">
    <location>
        <begin position="1"/>
        <end position="26"/>
    </location>
</feature>
<dbReference type="InterPro" id="IPR029058">
    <property type="entry name" value="AB_hydrolase_fold"/>
</dbReference>
<gene>
    <name evidence="3" type="ordered locus">Deima_0327</name>
</gene>
<dbReference type="GO" id="GO:0016787">
    <property type="term" value="F:hydrolase activity"/>
    <property type="evidence" value="ECO:0007669"/>
    <property type="project" value="UniProtKB-KW"/>
</dbReference>
<dbReference type="EMBL" id="CP002454">
    <property type="protein sequence ID" value="ADV65988.1"/>
    <property type="molecule type" value="Genomic_DNA"/>
</dbReference>
<dbReference type="Proteomes" id="UP000008635">
    <property type="component" value="Chromosome"/>
</dbReference>
<keyword evidence="3" id="KW-0378">Hydrolase</keyword>
<evidence type="ECO:0000313" key="3">
    <source>
        <dbReference type="EMBL" id="ADV65988.1"/>
    </source>
</evidence>
<dbReference type="RefSeq" id="WP_013555493.1">
    <property type="nucleotide sequence ID" value="NC_014958.1"/>
</dbReference>